<evidence type="ECO:0000313" key="8">
    <source>
        <dbReference type="Proteomes" id="UP000319852"/>
    </source>
</evidence>
<feature type="domain" description="Sodium/calcium exchanger membrane region" evidence="6">
    <location>
        <begin position="170"/>
        <end position="313"/>
    </location>
</feature>
<dbReference type="OrthoDB" id="9794225at2"/>
<dbReference type="NCBIfam" id="TIGR00367">
    <property type="entry name" value="calcium/sodium antiporter"/>
    <property type="match status" value="1"/>
</dbReference>
<dbReference type="Gene3D" id="1.20.1420.30">
    <property type="entry name" value="NCX, central ion-binding region"/>
    <property type="match status" value="1"/>
</dbReference>
<dbReference type="PANTHER" id="PTHR10846">
    <property type="entry name" value="SODIUM/POTASSIUM/CALCIUM EXCHANGER"/>
    <property type="match status" value="1"/>
</dbReference>
<evidence type="ECO:0000259" key="6">
    <source>
        <dbReference type="Pfam" id="PF01699"/>
    </source>
</evidence>
<feature type="transmembrane region" description="Helical" evidence="5">
    <location>
        <begin position="66"/>
        <end position="89"/>
    </location>
</feature>
<feature type="transmembrane region" description="Helical" evidence="5">
    <location>
        <begin position="101"/>
        <end position="118"/>
    </location>
</feature>
<evidence type="ECO:0000313" key="7">
    <source>
        <dbReference type="EMBL" id="QDT01470.1"/>
    </source>
</evidence>
<dbReference type="GO" id="GO:0005886">
    <property type="term" value="C:plasma membrane"/>
    <property type="evidence" value="ECO:0007669"/>
    <property type="project" value="TreeGrafter"/>
</dbReference>
<dbReference type="InterPro" id="IPR004481">
    <property type="entry name" value="K/Na/Ca-exchanger"/>
</dbReference>
<dbReference type="AlphaFoldDB" id="A0A517N2V8"/>
<dbReference type="EMBL" id="CP036263">
    <property type="protein sequence ID" value="QDT01470.1"/>
    <property type="molecule type" value="Genomic_DNA"/>
</dbReference>
<organism evidence="7 8">
    <name type="scientific">Adhaeretor mobilis</name>
    <dbReference type="NCBI Taxonomy" id="1930276"/>
    <lineage>
        <taxon>Bacteria</taxon>
        <taxon>Pseudomonadati</taxon>
        <taxon>Planctomycetota</taxon>
        <taxon>Planctomycetia</taxon>
        <taxon>Pirellulales</taxon>
        <taxon>Lacipirellulaceae</taxon>
        <taxon>Adhaeretor</taxon>
    </lineage>
</organism>
<dbReference type="GO" id="GO:0005262">
    <property type="term" value="F:calcium channel activity"/>
    <property type="evidence" value="ECO:0007669"/>
    <property type="project" value="TreeGrafter"/>
</dbReference>
<evidence type="ECO:0000256" key="4">
    <source>
        <dbReference type="ARBA" id="ARBA00023136"/>
    </source>
</evidence>
<keyword evidence="8" id="KW-1185">Reference proteome</keyword>
<dbReference type="Pfam" id="PF01699">
    <property type="entry name" value="Na_Ca_ex"/>
    <property type="match status" value="2"/>
</dbReference>
<feature type="transmembrane region" description="Helical" evidence="5">
    <location>
        <begin position="234"/>
        <end position="257"/>
    </location>
</feature>
<dbReference type="InterPro" id="IPR004837">
    <property type="entry name" value="NaCa_Exmemb"/>
</dbReference>
<feature type="transmembrane region" description="Helical" evidence="5">
    <location>
        <begin position="295"/>
        <end position="314"/>
    </location>
</feature>
<keyword evidence="2 5" id="KW-0812">Transmembrane</keyword>
<comment type="subcellular location">
    <subcellularLocation>
        <location evidence="1">Membrane</location>
        <topology evidence="1">Multi-pass membrane protein</topology>
    </subcellularLocation>
</comment>
<accession>A0A517N2V8</accession>
<feature type="transmembrane region" description="Helical" evidence="5">
    <location>
        <begin position="125"/>
        <end position="144"/>
    </location>
</feature>
<dbReference type="InterPro" id="IPR044880">
    <property type="entry name" value="NCX_ion-bd_dom_sf"/>
</dbReference>
<keyword evidence="3 5" id="KW-1133">Transmembrane helix</keyword>
<dbReference type="RefSeq" id="WP_145063658.1">
    <property type="nucleotide sequence ID" value="NZ_CP036263.1"/>
</dbReference>
<name>A0A517N2V8_9BACT</name>
<reference evidence="7 8" key="1">
    <citation type="submission" date="2019-02" db="EMBL/GenBank/DDBJ databases">
        <title>Deep-cultivation of Planctomycetes and their phenomic and genomic characterization uncovers novel biology.</title>
        <authorList>
            <person name="Wiegand S."/>
            <person name="Jogler M."/>
            <person name="Boedeker C."/>
            <person name="Pinto D."/>
            <person name="Vollmers J."/>
            <person name="Rivas-Marin E."/>
            <person name="Kohn T."/>
            <person name="Peeters S.H."/>
            <person name="Heuer A."/>
            <person name="Rast P."/>
            <person name="Oberbeckmann S."/>
            <person name="Bunk B."/>
            <person name="Jeske O."/>
            <person name="Meyerdierks A."/>
            <person name="Storesund J.E."/>
            <person name="Kallscheuer N."/>
            <person name="Luecker S."/>
            <person name="Lage O.M."/>
            <person name="Pohl T."/>
            <person name="Merkel B.J."/>
            <person name="Hornburger P."/>
            <person name="Mueller R.-W."/>
            <person name="Bruemmer F."/>
            <person name="Labrenz M."/>
            <person name="Spormann A.M."/>
            <person name="Op den Camp H."/>
            <person name="Overmann J."/>
            <person name="Amann R."/>
            <person name="Jetten M.S.M."/>
            <person name="Mascher T."/>
            <person name="Medema M.H."/>
            <person name="Devos D.P."/>
            <person name="Kaster A.-K."/>
            <person name="Ovreas L."/>
            <person name="Rohde M."/>
            <person name="Galperin M.Y."/>
            <person name="Jogler C."/>
        </authorList>
    </citation>
    <scope>NUCLEOTIDE SEQUENCE [LARGE SCALE GENOMIC DNA]</scope>
    <source>
        <strain evidence="7 8">HG15A2</strain>
    </source>
</reference>
<sequence>MAILGFIGGLVLLVLGAEALVRGASRLATAAGLSPLVVGLTVVAFGTSAPELAVSVKASLFGQADVALGNVVGSNIFNVLAILGLSALITPLAVSSQLVRLDVPVMVGVSVLAWLLAYDGVVSRLDGSMLSLVFLGYTAFLLLAANRPGTAGSQTTEVKPDIPIGSMSGAILTALVGLALLVLGSRLLVDAAVVFAKAAGVSEIVVGLTIVAAGTSLPEVVTSLVASLRGERDIAVGNVVGSNIFNLLCVLSIAGIVSPTGIHVSPKLLRFDFPVMVLASVACLPVFFTRHSIDRWEGALLLGLYVAYVSYLIVSAT</sequence>
<gene>
    <name evidence="7" type="primary">yrbG_2</name>
    <name evidence="7" type="ORF">HG15A2_48120</name>
</gene>
<dbReference type="KEGG" id="amob:HG15A2_48120"/>
<evidence type="ECO:0000256" key="1">
    <source>
        <dbReference type="ARBA" id="ARBA00004141"/>
    </source>
</evidence>
<dbReference type="GO" id="GO:0008273">
    <property type="term" value="F:calcium, potassium:sodium antiporter activity"/>
    <property type="evidence" value="ECO:0007669"/>
    <property type="project" value="TreeGrafter"/>
</dbReference>
<feature type="transmembrane region" description="Helical" evidence="5">
    <location>
        <begin position="164"/>
        <end position="184"/>
    </location>
</feature>
<evidence type="ECO:0000256" key="2">
    <source>
        <dbReference type="ARBA" id="ARBA00022692"/>
    </source>
</evidence>
<feature type="transmembrane region" description="Helical" evidence="5">
    <location>
        <begin position="191"/>
        <end position="214"/>
    </location>
</feature>
<evidence type="ECO:0000256" key="3">
    <source>
        <dbReference type="ARBA" id="ARBA00022989"/>
    </source>
</evidence>
<keyword evidence="4 5" id="KW-0472">Membrane</keyword>
<dbReference type="Proteomes" id="UP000319852">
    <property type="component" value="Chromosome"/>
</dbReference>
<protein>
    <submittedName>
        <fullName evidence="7">Inner membrane protein YrbG</fullName>
    </submittedName>
</protein>
<feature type="domain" description="Sodium/calcium exchanger membrane region" evidence="6">
    <location>
        <begin position="2"/>
        <end position="142"/>
    </location>
</feature>
<dbReference type="PANTHER" id="PTHR10846:SF8">
    <property type="entry name" value="INNER MEMBRANE PROTEIN YRBG"/>
    <property type="match status" value="1"/>
</dbReference>
<feature type="transmembrane region" description="Helical" evidence="5">
    <location>
        <begin position="269"/>
        <end position="289"/>
    </location>
</feature>
<dbReference type="GO" id="GO:0006874">
    <property type="term" value="P:intracellular calcium ion homeostasis"/>
    <property type="evidence" value="ECO:0007669"/>
    <property type="project" value="TreeGrafter"/>
</dbReference>
<feature type="transmembrane region" description="Helical" evidence="5">
    <location>
        <begin position="33"/>
        <end position="54"/>
    </location>
</feature>
<evidence type="ECO:0000256" key="5">
    <source>
        <dbReference type="SAM" id="Phobius"/>
    </source>
</evidence>
<proteinExistence type="predicted"/>